<reference evidence="2" key="1">
    <citation type="journal article" date="2020" name="Cell">
        <title>Large-Scale Comparative Analyses of Tick Genomes Elucidate Their Genetic Diversity and Vector Capacities.</title>
        <authorList>
            <consortium name="Tick Genome and Microbiome Consortium (TIGMIC)"/>
            <person name="Jia N."/>
            <person name="Wang J."/>
            <person name="Shi W."/>
            <person name="Du L."/>
            <person name="Sun Y."/>
            <person name="Zhan W."/>
            <person name="Jiang J.F."/>
            <person name="Wang Q."/>
            <person name="Zhang B."/>
            <person name="Ji P."/>
            <person name="Bell-Sakyi L."/>
            <person name="Cui X.M."/>
            <person name="Yuan T.T."/>
            <person name="Jiang B.G."/>
            <person name="Yang W.F."/>
            <person name="Lam T.T."/>
            <person name="Chang Q.C."/>
            <person name="Ding S.J."/>
            <person name="Wang X.J."/>
            <person name="Zhu J.G."/>
            <person name="Ruan X.D."/>
            <person name="Zhao L."/>
            <person name="Wei J.T."/>
            <person name="Ye R.Z."/>
            <person name="Que T.C."/>
            <person name="Du C.H."/>
            <person name="Zhou Y.H."/>
            <person name="Cheng J.X."/>
            <person name="Dai P.F."/>
            <person name="Guo W.B."/>
            <person name="Han X.H."/>
            <person name="Huang E.J."/>
            <person name="Li L.F."/>
            <person name="Wei W."/>
            <person name="Gao Y.C."/>
            <person name="Liu J.Z."/>
            <person name="Shao H.Z."/>
            <person name="Wang X."/>
            <person name="Wang C.C."/>
            <person name="Yang T.C."/>
            <person name="Huo Q.B."/>
            <person name="Li W."/>
            <person name="Chen H.Y."/>
            <person name="Chen S.E."/>
            <person name="Zhou L.G."/>
            <person name="Ni X.B."/>
            <person name="Tian J.H."/>
            <person name="Sheng Y."/>
            <person name="Liu T."/>
            <person name="Pan Y.S."/>
            <person name="Xia L.Y."/>
            <person name="Li J."/>
            <person name="Zhao F."/>
            <person name="Cao W.C."/>
        </authorList>
    </citation>
    <scope>NUCLEOTIDE SEQUENCE</scope>
    <source>
        <strain evidence="2">Rsan-2018</strain>
    </source>
</reference>
<dbReference type="EMBL" id="JABSTV010001245">
    <property type="protein sequence ID" value="KAH7983087.1"/>
    <property type="molecule type" value="Genomic_DNA"/>
</dbReference>
<evidence type="ECO:0000256" key="1">
    <source>
        <dbReference type="SAM" id="Phobius"/>
    </source>
</evidence>
<keyword evidence="1" id="KW-1133">Transmembrane helix</keyword>
<organism evidence="2 3">
    <name type="scientific">Rhipicephalus sanguineus</name>
    <name type="common">Brown dog tick</name>
    <name type="synonym">Ixodes sanguineus</name>
    <dbReference type="NCBI Taxonomy" id="34632"/>
    <lineage>
        <taxon>Eukaryota</taxon>
        <taxon>Metazoa</taxon>
        <taxon>Ecdysozoa</taxon>
        <taxon>Arthropoda</taxon>
        <taxon>Chelicerata</taxon>
        <taxon>Arachnida</taxon>
        <taxon>Acari</taxon>
        <taxon>Parasitiformes</taxon>
        <taxon>Ixodida</taxon>
        <taxon>Ixodoidea</taxon>
        <taxon>Ixodidae</taxon>
        <taxon>Rhipicephalinae</taxon>
        <taxon>Rhipicephalus</taxon>
        <taxon>Rhipicephalus</taxon>
    </lineage>
</organism>
<comment type="caution">
    <text evidence="2">The sequence shown here is derived from an EMBL/GenBank/DDBJ whole genome shotgun (WGS) entry which is preliminary data.</text>
</comment>
<sequence length="113" mass="13237">MRHIVKIPLRECFRWPRLRRPFFKHWLLHVLRLVELFCWVMLFRLLIALSAVTVVILASLLIAALVVGGPTLLRSLADFMTDTFREVFILCSQFLQDPAQARLFDIARRGTNM</sequence>
<feature type="transmembrane region" description="Helical" evidence="1">
    <location>
        <begin position="26"/>
        <end position="47"/>
    </location>
</feature>
<name>A0A9D4T918_RHISA</name>
<keyword evidence="1" id="KW-0472">Membrane</keyword>
<dbReference type="Proteomes" id="UP000821837">
    <property type="component" value="Chromosome 1"/>
</dbReference>
<proteinExistence type="predicted"/>
<evidence type="ECO:0000313" key="3">
    <source>
        <dbReference type="Proteomes" id="UP000821837"/>
    </source>
</evidence>
<protein>
    <submittedName>
        <fullName evidence="2">Uncharacterized protein</fullName>
    </submittedName>
</protein>
<accession>A0A9D4T918</accession>
<keyword evidence="1" id="KW-0812">Transmembrane</keyword>
<gene>
    <name evidence="2" type="ORF">HPB52_009124</name>
</gene>
<keyword evidence="3" id="KW-1185">Reference proteome</keyword>
<dbReference type="AlphaFoldDB" id="A0A9D4T918"/>
<evidence type="ECO:0000313" key="2">
    <source>
        <dbReference type="EMBL" id="KAH7983087.1"/>
    </source>
</evidence>
<reference evidence="2" key="2">
    <citation type="submission" date="2021-09" db="EMBL/GenBank/DDBJ databases">
        <authorList>
            <person name="Jia N."/>
            <person name="Wang J."/>
            <person name="Shi W."/>
            <person name="Du L."/>
            <person name="Sun Y."/>
            <person name="Zhan W."/>
            <person name="Jiang J."/>
            <person name="Wang Q."/>
            <person name="Zhang B."/>
            <person name="Ji P."/>
            <person name="Sakyi L.B."/>
            <person name="Cui X."/>
            <person name="Yuan T."/>
            <person name="Jiang B."/>
            <person name="Yang W."/>
            <person name="Lam T.T.-Y."/>
            <person name="Chang Q."/>
            <person name="Ding S."/>
            <person name="Wang X."/>
            <person name="Zhu J."/>
            <person name="Ruan X."/>
            <person name="Zhao L."/>
            <person name="Wei J."/>
            <person name="Que T."/>
            <person name="Du C."/>
            <person name="Cheng J."/>
            <person name="Dai P."/>
            <person name="Han X."/>
            <person name="Huang E."/>
            <person name="Gao Y."/>
            <person name="Liu J."/>
            <person name="Shao H."/>
            <person name="Ye R."/>
            <person name="Li L."/>
            <person name="Wei W."/>
            <person name="Wang X."/>
            <person name="Wang C."/>
            <person name="Huo Q."/>
            <person name="Li W."/>
            <person name="Guo W."/>
            <person name="Chen H."/>
            <person name="Chen S."/>
            <person name="Zhou L."/>
            <person name="Zhou L."/>
            <person name="Ni X."/>
            <person name="Tian J."/>
            <person name="Zhou Y."/>
            <person name="Sheng Y."/>
            <person name="Liu T."/>
            <person name="Pan Y."/>
            <person name="Xia L."/>
            <person name="Li J."/>
            <person name="Zhao F."/>
            <person name="Cao W."/>
        </authorList>
    </citation>
    <scope>NUCLEOTIDE SEQUENCE</scope>
    <source>
        <strain evidence="2">Rsan-2018</strain>
        <tissue evidence="2">Larvae</tissue>
    </source>
</reference>
<feature type="transmembrane region" description="Helical" evidence="1">
    <location>
        <begin position="53"/>
        <end position="73"/>
    </location>
</feature>